<keyword evidence="2" id="KW-1185">Reference proteome</keyword>
<evidence type="ECO:0000313" key="1">
    <source>
        <dbReference type="EnsemblPlants" id="AVESA.00010b.r2.3DG0553380.1.CDS"/>
    </source>
</evidence>
<reference evidence="1" key="2">
    <citation type="submission" date="2025-09" db="UniProtKB">
        <authorList>
            <consortium name="EnsemblPlants"/>
        </authorList>
    </citation>
    <scope>IDENTIFICATION</scope>
</reference>
<protein>
    <submittedName>
        <fullName evidence="1">Uncharacterized protein</fullName>
    </submittedName>
</protein>
<evidence type="ECO:0000313" key="2">
    <source>
        <dbReference type="Proteomes" id="UP001732700"/>
    </source>
</evidence>
<dbReference type="EnsemblPlants" id="AVESA.00010b.r2.3DG0553380.1">
    <property type="protein sequence ID" value="AVESA.00010b.r2.3DG0553380.1.CDS"/>
    <property type="gene ID" value="AVESA.00010b.r2.3DG0553380"/>
</dbReference>
<sequence>MVISFSCSATTTKLAWILALQLNLFMMIQVHGQSGFINIDCGWKNSSAYLDNALNMQYSFDGGFVEGGLNHEISPEFMVGAANDQQKTLRSFPDGSRNCYTLPSNSNTKYLLRAMFTYGNYDRLNKTGDGSLFLFGLHIGVNFWEAVNLSNSDPTTTVFKEVLTVASSNSLSVCLINFGSGIPFISSLELRPLRDTMYPFVNTSVSVSYFQRFRFGNITDPITRYPVDDYDRFWERWISTSYPFINLMNTTNNVGSLPGNNFNVPSAILQHASTVDANYSRFSINVASDYNRDAMSLQLLPIFHFTEINGSNPNRRFDINSAGEGLFPGFSPSRLRVDSMYKSGQFLQKGDALFTLSKTSSSSLPPLINALEVYSLVRMENLTTDSDDAKYMKEVKTHYNLAQTSWNGDPCSPREYSWEGLTCDYSKTNQNPRIVTINLSSSGLGGGFAISFMNMTSLENLDLSHNNLTGAIPDYQLKSLKVLDLSNNKLDGPIHDSILQRVQAGLLDLRLQGNPVCSNSKDAYCSVKKRNSTPTLLIAVVVPLVLISLLVGMCILWKFYWKGKSGDREDYAMYEEETPLHVDIRRFTYAELKHITNDFKTIVGKGGFGTVYYGTLENGEEVAVKVLMESSIAESKDFLPEVQTLSKVHHKNLVALKGYCQNKKCLALIYDFMSRGNLQQLIRGGDDYSLNWEQRLHIALDSAQGLEYLHESCTPSIVHRDVKTPNILLDKNLVGIISDFGLSRAFNDAHTHISTVAAGTLGYLDPEYHSTFQVTVKTDVYSFGIVLLEIITGQSPVVIEPPHTFHLPNWVRQKIAKGSIHDVVDKRLLGQYDASSVQSVVDLALNCVENTAIDRPTMTEVVSRLRVWLPVSSDKQSVSATPRRKESMDSEMRRQFHLLISGVGNEESSSFQSGYTSGTFSGTSDVIPLTGR</sequence>
<organism evidence="1 2">
    <name type="scientific">Avena sativa</name>
    <name type="common">Oat</name>
    <dbReference type="NCBI Taxonomy" id="4498"/>
    <lineage>
        <taxon>Eukaryota</taxon>
        <taxon>Viridiplantae</taxon>
        <taxon>Streptophyta</taxon>
        <taxon>Embryophyta</taxon>
        <taxon>Tracheophyta</taxon>
        <taxon>Spermatophyta</taxon>
        <taxon>Magnoliopsida</taxon>
        <taxon>Liliopsida</taxon>
        <taxon>Poales</taxon>
        <taxon>Poaceae</taxon>
        <taxon>BOP clade</taxon>
        <taxon>Pooideae</taxon>
        <taxon>Poodae</taxon>
        <taxon>Poeae</taxon>
        <taxon>Poeae Chloroplast Group 1 (Aveneae type)</taxon>
        <taxon>Aveninae</taxon>
        <taxon>Avena</taxon>
    </lineage>
</organism>
<name>A0ACD5W4T0_AVESA</name>
<proteinExistence type="predicted"/>
<reference evidence="1" key="1">
    <citation type="submission" date="2021-05" db="EMBL/GenBank/DDBJ databases">
        <authorList>
            <person name="Scholz U."/>
            <person name="Mascher M."/>
            <person name="Fiebig A."/>
        </authorList>
    </citation>
    <scope>NUCLEOTIDE SEQUENCE [LARGE SCALE GENOMIC DNA]</scope>
</reference>
<accession>A0ACD5W4T0</accession>
<dbReference type="Proteomes" id="UP001732700">
    <property type="component" value="Chromosome 3D"/>
</dbReference>